<sequence>MSNDNPNRISIVATSGTEPRAPTAEEYGFMNMSADQRRDYIDQMEHAAAKADHDAKEAALQAEIAKATELSVANNAQLQAQRMGFSQNRVTSSRDVGMIAPPEVVAETAVRFNGIEISAQQGKDMVANGQWSEAEYRAALGEALAVRGFKAPGNFR</sequence>
<protein>
    <submittedName>
        <fullName evidence="2">Uncharacterized protein</fullName>
    </submittedName>
</protein>
<comment type="caution">
    <text evidence="2">The sequence shown here is derived from an EMBL/GenBank/DDBJ whole genome shotgun (WGS) entry which is preliminary data.</text>
</comment>
<evidence type="ECO:0000256" key="1">
    <source>
        <dbReference type="SAM" id="MobiDB-lite"/>
    </source>
</evidence>
<organism evidence="2">
    <name type="scientific">Rhizobium meliloti</name>
    <name type="common">Ensifer meliloti</name>
    <name type="synonym">Sinorhizobium meliloti</name>
    <dbReference type="NCBI Taxonomy" id="382"/>
    <lineage>
        <taxon>Bacteria</taxon>
        <taxon>Pseudomonadati</taxon>
        <taxon>Pseudomonadota</taxon>
        <taxon>Alphaproteobacteria</taxon>
        <taxon>Hyphomicrobiales</taxon>
        <taxon>Rhizobiaceae</taxon>
        <taxon>Sinorhizobium/Ensifer group</taxon>
        <taxon>Sinorhizobium</taxon>
    </lineage>
</organism>
<reference evidence="2" key="1">
    <citation type="journal article" date="2013" name="Genome Biol.">
        <title>Comparative genomics of the core and accessory genomes of 48 Sinorhizobium strains comprising five genospecies.</title>
        <authorList>
            <person name="Sugawara M."/>
            <person name="Epstein B."/>
            <person name="Badgley B.D."/>
            <person name="Unno T."/>
            <person name="Xu L."/>
            <person name="Reese J."/>
            <person name="Gyaneshwar P."/>
            <person name="Denny R."/>
            <person name="Mudge J."/>
            <person name="Bharti A.K."/>
            <person name="Farmer A.D."/>
            <person name="May G.D."/>
            <person name="Woodward J.E."/>
            <person name="Medigue C."/>
            <person name="Vallenet D."/>
            <person name="Lajus A."/>
            <person name="Rouy Z."/>
            <person name="Martinez-Vaz B."/>
            <person name="Tiffin P."/>
            <person name="Young N.D."/>
            <person name="Sadowsky M.J."/>
        </authorList>
    </citation>
    <scope>NUCLEOTIDE SEQUENCE</scope>
    <source>
        <strain evidence="2">M30</strain>
    </source>
</reference>
<dbReference type="AlphaFoldDB" id="A0A6A7ZYY7"/>
<name>A0A6A7ZYY7_RHIML</name>
<accession>A0A6A7ZYY7</accession>
<dbReference type="RefSeq" id="WP_153318931.1">
    <property type="nucleotide sequence ID" value="NZ_WISP01000201.1"/>
</dbReference>
<evidence type="ECO:0000313" key="2">
    <source>
        <dbReference type="EMBL" id="MQW08093.1"/>
    </source>
</evidence>
<feature type="compositionally biased region" description="Polar residues" evidence="1">
    <location>
        <begin position="1"/>
        <end position="17"/>
    </location>
</feature>
<feature type="region of interest" description="Disordered" evidence="1">
    <location>
        <begin position="1"/>
        <end position="22"/>
    </location>
</feature>
<gene>
    <name evidence="2" type="ORF">GHK45_31460</name>
</gene>
<dbReference type="EMBL" id="WISP01000201">
    <property type="protein sequence ID" value="MQW08093.1"/>
    <property type="molecule type" value="Genomic_DNA"/>
</dbReference>
<proteinExistence type="predicted"/>